<keyword evidence="6" id="KW-0472">Membrane</keyword>
<dbReference type="RefSeq" id="WP_073035754.1">
    <property type="nucleotide sequence ID" value="NZ_FQVB01000003.1"/>
</dbReference>
<dbReference type="GO" id="GO:0071709">
    <property type="term" value="P:membrane assembly"/>
    <property type="evidence" value="ECO:0007669"/>
    <property type="project" value="InterPro"/>
</dbReference>
<keyword evidence="5" id="KW-0677">Repeat</keyword>
<evidence type="ECO:0000256" key="2">
    <source>
        <dbReference type="ARBA" id="ARBA00022452"/>
    </source>
</evidence>
<keyword evidence="12" id="KW-1185">Reference proteome</keyword>
<dbReference type="InterPro" id="IPR023707">
    <property type="entry name" value="OM_assembly_BamA"/>
</dbReference>
<dbReference type="PROSITE" id="PS51779">
    <property type="entry name" value="POTRA"/>
    <property type="match status" value="5"/>
</dbReference>
<dbReference type="STRING" id="1121391.SAMN02745206_00011"/>
<dbReference type="InterPro" id="IPR034746">
    <property type="entry name" value="POTRA"/>
</dbReference>
<feature type="domain" description="POTRA" evidence="10">
    <location>
        <begin position="158"/>
        <end position="229"/>
    </location>
</feature>
<dbReference type="PANTHER" id="PTHR12815">
    <property type="entry name" value="SORTING AND ASSEMBLY MACHINERY SAMM50 PROTEIN FAMILY MEMBER"/>
    <property type="match status" value="1"/>
</dbReference>
<sequence length="885" mass="99299">MAKRVGIAALICLLCFGAANAQEQQPPPVPRVAVLPFAAHTAAPQPGLGLTVQELLAQQLLSEGMEVVPLPETRRVSGQAGIRDQARALEAARRLKADFVLFGSLSQLGQKASLDAQLMDVNGRKKPEVLFAEGSLDDLTGAAENLALQVAVRLLSKAVIADVRVRGNERIEADAILVNVESRKGELLREETIQKDIRSIFKMGYFETVAADVTDSDKGKVVTFVVKEKPTVVDVKVEGNDEIDDKDILAAIATKPFTVLQQSVVTEDVNRIIKLYHQKAYFNAQVTSDIQFPRDPRKAVVTFRIKEGHKLYTQKIEFTGNKHFSDRKLRSVMETKQRGFFSWFSDKGVLDRDVLETDVDRVTAFYHDHGYMDARVGTPQVEKKEDGFYVTIPVVEGERYTIASVDVQGDLLETTPKVKEHFELKKDDYFSREKLRKDLDLLTKHYMDHGYAYVEVSPGVKRDPDAHRADIVYNVRKGPLVHIERITIAGNTKTRDKVIRRQLRLAEGDRFSSTALERSNLNLKKVDYFEEVEIQPSEGSTDDAMNLHIKVKEKPTGAISVGGGFSSDDGLFVGGDILQRNLFGRGQYAAIKAYLGGETSRYSISFTEPWLFDTPLSAGFDLYDWYREYNDFNKDAIGGKIRFSHPFGNWSRWYLSYVFENAKVTDVDDDASLLIKDQEGRQIKSSLIASVERDSTDHPFLPTRGSTHSLTVEYSIPYLGSDSDFVSVVANTGWYIPLWWKFIGFVHGKAGYIFELDRENKPVPIYERFFLGGINSIRAFDWGDVGPKDPDTGDSIGGLKFGLVNLELLFPLIERIGMRGVVFFDAGNAFDRGEDFSISDFRTAAGAGIRWNSPMGPLRIEWGYNLDPEPGEDKSNWQFSMGVFF</sequence>
<dbReference type="AlphaFoldDB" id="A0A1M4S899"/>
<dbReference type="InterPro" id="IPR039910">
    <property type="entry name" value="D15-like"/>
</dbReference>
<dbReference type="HAMAP" id="MF_01430">
    <property type="entry name" value="OM_assembly_BamA"/>
    <property type="match status" value="1"/>
</dbReference>
<dbReference type="Pfam" id="PF07244">
    <property type="entry name" value="POTRA"/>
    <property type="match status" value="5"/>
</dbReference>
<dbReference type="PANTHER" id="PTHR12815:SF47">
    <property type="entry name" value="TRANSLOCATION AND ASSEMBLY MODULE SUBUNIT TAMA"/>
    <property type="match status" value="1"/>
</dbReference>
<evidence type="ECO:0000256" key="3">
    <source>
        <dbReference type="ARBA" id="ARBA00022692"/>
    </source>
</evidence>
<evidence type="ECO:0000313" key="12">
    <source>
        <dbReference type="Proteomes" id="UP000184076"/>
    </source>
</evidence>
<name>A0A1M4S899_9BACT</name>
<dbReference type="NCBIfam" id="TIGR03303">
    <property type="entry name" value="OM_YaeT"/>
    <property type="match status" value="1"/>
</dbReference>
<feature type="domain" description="POTRA" evidence="10">
    <location>
        <begin position="230"/>
        <end position="308"/>
    </location>
</feature>
<keyword evidence="7" id="KW-0998">Cell outer membrane</keyword>
<organism evidence="11 12">
    <name type="scientific">Desulfacinum infernum DSM 9756</name>
    <dbReference type="NCBI Taxonomy" id="1121391"/>
    <lineage>
        <taxon>Bacteria</taxon>
        <taxon>Pseudomonadati</taxon>
        <taxon>Thermodesulfobacteriota</taxon>
        <taxon>Syntrophobacteria</taxon>
        <taxon>Syntrophobacterales</taxon>
        <taxon>Syntrophobacteraceae</taxon>
        <taxon>Desulfacinum</taxon>
    </lineage>
</organism>
<feature type="domain" description="POTRA" evidence="10">
    <location>
        <begin position="481"/>
        <end position="554"/>
    </location>
</feature>
<evidence type="ECO:0000256" key="4">
    <source>
        <dbReference type="ARBA" id="ARBA00022729"/>
    </source>
</evidence>
<evidence type="ECO:0000256" key="5">
    <source>
        <dbReference type="ARBA" id="ARBA00022737"/>
    </source>
</evidence>
<keyword evidence="3" id="KW-0812">Transmembrane</keyword>
<keyword evidence="2" id="KW-1134">Transmembrane beta strand</keyword>
<evidence type="ECO:0000256" key="8">
    <source>
        <dbReference type="NCBIfam" id="TIGR03303"/>
    </source>
</evidence>
<feature type="domain" description="POTRA" evidence="10">
    <location>
        <begin position="311"/>
        <end position="397"/>
    </location>
</feature>
<dbReference type="Proteomes" id="UP000184076">
    <property type="component" value="Unassembled WGS sequence"/>
</dbReference>
<comment type="subcellular location">
    <subcellularLocation>
        <location evidence="1">Membrane</location>
    </subcellularLocation>
</comment>
<evidence type="ECO:0000256" key="7">
    <source>
        <dbReference type="ARBA" id="ARBA00023237"/>
    </source>
</evidence>
<dbReference type="PIRSF" id="PIRSF006076">
    <property type="entry name" value="OM_assembly_OMP85"/>
    <property type="match status" value="1"/>
</dbReference>
<feature type="signal peptide" evidence="9">
    <location>
        <begin position="1"/>
        <end position="21"/>
    </location>
</feature>
<dbReference type="InterPro" id="IPR010827">
    <property type="entry name" value="BamA/TamA_POTRA"/>
</dbReference>
<protein>
    <recommendedName>
        <fullName evidence="8">Outer membrane protein assembly factor BamA</fullName>
    </recommendedName>
</protein>
<reference evidence="12" key="1">
    <citation type="submission" date="2016-11" db="EMBL/GenBank/DDBJ databases">
        <authorList>
            <person name="Varghese N."/>
            <person name="Submissions S."/>
        </authorList>
    </citation>
    <scope>NUCLEOTIDE SEQUENCE [LARGE SCALE GENOMIC DNA]</scope>
    <source>
        <strain evidence="12">DSM 9756</strain>
    </source>
</reference>
<feature type="chain" id="PRO_5039886124" description="Outer membrane protein assembly factor BamA" evidence="9">
    <location>
        <begin position="22"/>
        <end position="885"/>
    </location>
</feature>
<dbReference type="Gene3D" id="2.40.160.50">
    <property type="entry name" value="membrane protein fhac: a member of the omp85/tpsb transporter family"/>
    <property type="match status" value="1"/>
</dbReference>
<evidence type="ECO:0000256" key="6">
    <source>
        <dbReference type="ARBA" id="ARBA00023136"/>
    </source>
</evidence>
<dbReference type="EMBL" id="FQVB01000003">
    <property type="protein sequence ID" value="SHE28420.1"/>
    <property type="molecule type" value="Genomic_DNA"/>
</dbReference>
<dbReference type="InterPro" id="IPR000184">
    <property type="entry name" value="Bac_surfAg_D15"/>
</dbReference>
<proteinExistence type="inferred from homology"/>
<evidence type="ECO:0000259" key="10">
    <source>
        <dbReference type="PROSITE" id="PS51779"/>
    </source>
</evidence>
<feature type="domain" description="POTRA" evidence="10">
    <location>
        <begin position="400"/>
        <end position="478"/>
    </location>
</feature>
<dbReference type="GO" id="GO:0009279">
    <property type="term" value="C:cell outer membrane"/>
    <property type="evidence" value="ECO:0007669"/>
    <property type="project" value="UniProtKB-UniRule"/>
</dbReference>
<accession>A0A1M4S899</accession>
<keyword evidence="4 9" id="KW-0732">Signal</keyword>
<evidence type="ECO:0000256" key="1">
    <source>
        <dbReference type="ARBA" id="ARBA00004370"/>
    </source>
</evidence>
<evidence type="ECO:0000313" key="11">
    <source>
        <dbReference type="EMBL" id="SHE28420.1"/>
    </source>
</evidence>
<evidence type="ECO:0000256" key="9">
    <source>
        <dbReference type="SAM" id="SignalP"/>
    </source>
</evidence>
<dbReference type="Pfam" id="PF01103">
    <property type="entry name" value="Omp85"/>
    <property type="match status" value="1"/>
</dbReference>
<dbReference type="Gene3D" id="3.10.20.310">
    <property type="entry name" value="membrane protein fhac"/>
    <property type="match status" value="5"/>
</dbReference>
<gene>
    <name evidence="11" type="ORF">SAMN02745206_00011</name>
</gene>